<organism evidence="1 2">
    <name type="scientific">Clitoria ternatea</name>
    <name type="common">Butterfly pea</name>
    <dbReference type="NCBI Taxonomy" id="43366"/>
    <lineage>
        <taxon>Eukaryota</taxon>
        <taxon>Viridiplantae</taxon>
        <taxon>Streptophyta</taxon>
        <taxon>Embryophyta</taxon>
        <taxon>Tracheophyta</taxon>
        <taxon>Spermatophyta</taxon>
        <taxon>Magnoliopsida</taxon>
        <taxon>eudicotyledons</taxon>
        <taxon>Gunneridae</taxon>
        <taxon>Pentapetalae</taxon>
        <taxon>rosids</taxon>
        <taxon>fabids</taxon>
        <taxon>Fabales</taxon>
        <taxon>Fabaceae</taxon>
        <taxon>Papilionoideae</taxon>
        <taxon>50 kb inversion clade</taxon>
        <taxon>NPAAA clade</taxon>
        <taxon>indigoferoid/millettioid clade</taxon>
        <taxon>Phaseoleae</taxon>
        <taxon>Clitoria</taxon>
    </lineage>
</organism>
<sequence length="77" mass="8617">MASKATDSKAMIKAHNMSSTNDKFQTGFKYDKSNAGHRKIDHDSDRSSSGHRKFDVLYCSSFIRDGLSWIKMGLITG</sequence>
<dbReference type="EMBL" id="JAYKXN010000003">
    <property type="protein sequence ID" value="KAK7303657.1"/>
    <property type="molecule type" value="Genomic_DNA"/>
</dbReference>
<evidence type="ECO:0000313" key="2">
    <source>
        <dbReference type="Proteomes" id="UP001359559"/>
    </source>
</evidence>
<protein>
    <submittedName>
        <fullName evidence="1">Uncharacterized protein</fullName>
    </submittedName>
</protein>
<reference evidence="1 2" key="1">
    <citation type="submission" date="2024-01" db="EMBL/GenBank/DDBJ databases">
        <title>The genomes of 5 underutilized Papilionoideae crops provide insights into root nodulation and disease resistance.</title>
        <authorList>
            <person name="Yuan L."/>
        </authorList>
    </citation>
    <scope>NUCLEOTIDE SEQUENCE [LARGE SCALE GENOMIC DNA]</scope>
    <source>
        <strain evidence="1">LY-2023</strain>
        <tissue evidence="1">Leaf</tissue>
    </source>
</reference>
<accession>A0AAN9JR01</accession>
<gene>
    <name evidence="1" type="ORF">RJT34_14569</name>
</gene>
<name>A0AAN9JR01_CLITE</name>
<proteinExistence type="predicted"/>
<comment type="caution">
    <text evidence="1">The sequence shown here is derived from an EMBL/GenBank/DDBJ whole genome shotgun (WGS) entry which is preliminary data.</text>
</comment>
<keyword evidence="2" id="KW-1185">Reference proteome</keyword>
<dbReference type="AlphaFoldDB" id="A0AAN9JR01"/>
<dbReference type="Proteomes" id="UP001359559">
    <property type="component" value="Unassembled WGS sequence"/>
</dbReference>
<evidence type="ECO:0000313" key="1">
    <source>
        <dbReference type="EMBL" id="KAK7303657.1"/>
    </source>
</evidence>